<gene>
    <name evidence="2" type="ORF">QFZ46_002455</name>
</gene>
<protein>
    <submittedName>
        <fullName evidence="2">Uncharacterized protein</fullName>
    </submittedName>
</protein>
<organism evidence="2 3">
    <name type="scientific">Microbacterium murale</name>
    <dbReference type="NCBI Taxonomy" id="1081040"/>
    <lineage>
        <taxon>Bacteria</taxon>
        <taxon>Bacillati</taxon>
        <taxon>Actinomycetota</taxon>
        <taxon>Actinomycetes</taxon>
        <taxon>Micrococcales</taxon>
        <taxon>Microbacteriaceae</taxon>
        <taxon>Microbacterium</taxon>
    </lineage>
</organism>
<feature type="transmembrane region" description="Helical" evidence="1">
    <location>
        <begin position="15"/>
        <end position="35"/>
    </location>
</feature>
<name>A0ABU0PAD4_9MICO</name>
<evidence type="ECO:0000313" key="2">
    <source>
        <dbReference type="EMBL" id="MDQ0644295.1"/>
    </source>
</evidence>
<comment type="caution">
    <text evidence="2">The sequence shown here is derived from an EMBL/GenBank/DDBJ whole genome shotgun (WGS) entry which is preliminary data.</text>
</comment>
<keyword evidence="1" id="KW-0812">Transmembrane</keyword>
<keyword evidence="1" id="KW-0472">Membrane</keyword>
<sequence length="37" mass="4024">MPDTRIPRAAMRAAFWSWTVIIVAGLAVMIALPLAGR</sequence>
<dbReference type="EMBL" id="JAUSXK010000001">
    <property type="protein sequence ID" value="MDQ0644295.1"/>
    <property type="molecule type" value="Genomic_DNA"/>
</dbReference>
<keyword evidence="1" id="KW-1133">Transmembrane helix</keyword>
<reference evidence="2 3" key="1">
    <citation type="submission" date="2023-07" db="EMBL/GenBank/DDBJ databases">
        <title>Comparative genomics of wheat-associated soil bacteria to identify genetic determinants of phenazine resistance.</title>
        <authorList>
            <person name="Mouncey N."/>
        </authorList>
    </citation>
    <scope>NUCLEOTIDE SEQUENCE [LARGE SCALE GENOMIC DNA]</scope>
    <source>
        <strain evidence="2 3">W2I7</strain>
    </source>
</reference>
<accession>A0ABU0PAD4</accession>
<evidence type="ECO:0000313" key="3">
    <source>
        <dbReference type="Proteomes" id="UP001239085"/>
    </source>
</evidence>
<evidence type="ECO:0000256" key="1">
    <source>
        <dbReference type="SAM" id="Phobius"/>
    </source>
</evidence>
<proteinExistence type="predicted"/>
<dbReference type="Proteomes" id="UP001239085">
    <property type="component" value="Unassembled WGS sequence"/>
</dbReference>
<keyword evidence="3" id="KW-1185">Reference proteome</keyword>